<feature type="compositionally biased region" description="Basic and acidic residues" evidence="9">
    <location>
        <begin position="305"/>
        <end position="319"/>
    </location>
</feature>
<keyword evidence="5" id="KW-0336">GPI-anchor</keyword>
<keyword evidence="5" id="KW-0325">Glycoprotein</keyword>
<gene>
    <name evidence="13" type="ORF">BU16DRAFT_158551</name>
</gene>
<keyword evidence="8" id="KW-0449">Lipoprotein</keyword>
<feature type="signal peptide" evidence="11">
    <location>
        <begin position="1"/>
        <end position="23"/>
    </location>
</feature>
<dbReference type="EMBL" id="MU004197">
    <property type="protein sequence ID" value="KAF2490563.1"/>
    <property type="molecule type" value="Genomic_DNA"/>
</dbReference>
<dbReference type="AlphaFoldDB" id="A0A6A6QG11"/>
<evidence type="ECO:0000256" key="8">
    <source>
        <dbReference type="ARBA" id="ARBA00023288"/>
    </source>
</evidence>
<feature type="chain" id="PRO_5025613168" description="CFEM domain-containing protein" evidence="11">
    <location>
        <begin position="24"/>
        <end position="361"/>
    </location>
</feature>
<evidence type="ECO:0000313" key="14">
    <source>
        <dbReference type="Proteomes" id="UP000799750"/>
    </source>
</evidence>
<evidence type="ECO:0000256" key="10">
    <source>
        <dbReference type="SAM" id="Phobius"/>
    </source>
</evidence>
<keyword evidence="10" id="KW-1133">Transmembrane helix</keyword>
<accession>A0A6A6QG11</accession>
<dbReference type="GO" id="GO:0098552">
    <property type="term" value="C:side of membrane"/>
    <property type="evidence" value="ECO:0007669"/>
    <property type="project" value="UniProtKB-KW"/>
</dbReference>
<evidence type="ECO:0000259" key="12">
    <source>
        <dbReference type="Pfam" id="PF05730"/>
    </source>
</evidence>
<evidence type="ECO:0000256" key="1">
    <source>
        <dbReference type="ARBA" id="ARBA00004589"/>
    </source>
</evidence>
<evidence type="ECO:0000256" key="4">
    <source>
        <dbReference type="ARBA" id="ARBA00022525"/>
    </source>
</evidence>
<evidence type="ECO:0000256" key="2">
    <source>
        <dbReference type="ARBA" id="ARBA00004613"/>
    </source>
</evidence>
<keyword evidence="10" id="KW-0472">Membrane</keyword>
<dbReference type="Proteomes" id="UP000799750">
    <property type="component" value="Unassembled WGS sequence"/>
</dbReference>
<reference evidence="13" key="1">
    <citation type="journal article" date="2020" name="Stud. Mycol.">
        <title>101 Dothideomycetes genomes: a test case for predicting lifestyles and emergence of pathogens.</title>
        <authorList>
            <person name="Haridas S."/>
            <person name="Albert R."/>
            <person name="Binder M."/>
            <person name="Bloem J."/>
            <person name="Labutti K."/>
            <person name="Salamov A."/>
            <person name="Andreopoulos B."/>
            <person name="Baker S."/>
            <person name="Barry K."/>
            <person name="Bills G."/>
            <person name="Bluhm B."/>
            <person name="Cannon C."/>
            <person name="Castanera R."/>
            <person name="Culley D."/>
            <person name="Daum C."/>
            <person name="Ezra D."/>
            <person name="Gonzalez J."/>
            <person name="Henrissat B."/>
            <person name="Kuo A."/>
            <person name="Liang C."/>
            <person name="Lipzen A."/>
            <person name="Lutzoni F."/>
            <person name="Magnuson J."/>
            <person name="Mondo S."/>
            <person name="Nolan M."/>
            <person name="Ohm R."/>
            <person name="Pangilinan J."/>
            <person name="Park H.-J."/>
            <person name="Ramirez L."/>
            <person name="Alfaro M."/>
            <person name="Sun H."/>
            <person name="Tritt A."/>
            <person name="Yoshinaga Y."/>
            <person name="Zwiers L.-H."/>
            <person name="Turgeon B."/>
            <person name="Goodwin S."/>
            <person name="Spatafora J."/>
            <person name="Crous P."/>
            <person name="Grigoriev I."/>
        </authorList>
    </citation>
    <scope>NUCLEOTIDE SEQUENCE</scope>
    <source>
        <strain evidence="13">CBS 269.34</strain>
    </source>
</reference>
<keyword evidence="10" id="KW-0812">Transmembrane</keyword>
<proteinExistence type="inferred from homology"/>
<evidence type="ECO:0000256" key="11">
    <source>
        <dbReference type="SAM" id="SignalP"/>
    </source>
</evidence>
<feature type="compositionally biased region" description="Low complexity" evidence="9">
    <location>
        <begin position="295"/>
        <end position="304"/>
    </location>
</feature>
<dbReference type="InterPro" id="IPR008427">
    <property type="entry name" value="Extracellular_membr_CFEM_dom"/>
</dbReference>
<comment type="similarity">
    <text evidence="3">Belongs to the RBT5 family.</text>
</comment>
<sequence length="361" mass="38682">MKLTMLGVFMSLIALLVASTSDAASTNAAKRVTITSTHFVTKIVTAIATSVHPNCAADCFVKGVLLSLGCEVSSTACFCKRRHDLTQYVLECGATACPSDLPLMADHLATVCVQTTSLGTKTTSSSYATQALSSLISTTAQALPSVLSSIASPTGDPSCSIIPTKTQDPSPAFDHSLNRLGTQLAIALGVISFLLLLVSGLLVWTLCRIRKQNVETTPRNTQTPRSYGNTSPTSNHAHRPQYNRLGSFFRTRRGEEGDSSVELVDFNARHAPEISASLYGLPTTPAASYREWYDVSGRSSPSSSERVEASGDSSGERVEASATSFNANVRRSVGRDGKHVTISPAPRAHVYPRWQEHFPQE</sequence>
<feature type="compositionally biased region" description="Polar residues" evidence="9">
    <location>
        <begin position="217"/>
        <end position="235"/>
    </location>
</feature>
<keyword evidence="6 11" id="KW-0732">Signal</keyword>
<protein>
    <recommendedName>
        <fullName evidence="12">CFEM domain-containing protein</fullName>
    </recommendedName>
</protein>
<dbReference type="Pfam" id="PF05730">
    <property type="entry name" value="CFEM"/>
    <property type="match status" value="1"/>
</dbReference>
<feature type="transmembrane region" description="Helical" evidence="10">
    <location>
        <begin position="184"/>
        <end position="207"/>
    </location>
</feature>
<evidence type="ECO:0000256" key="3">
    <source>
        <dbReference type="ARBA" id="ARBA00010031"/>
    </source>
</evidence>
<evidence type="ECO:0000256" key="6">
    <source>
        <dbReference type="ARBA" id="ARBA00022729"/>
    </source>
</evidence>
<dbReference type="GO" id="GO:0005576">
    <property type="term" value="C:extracellular region"/>
    <property type="evidence" value="ECO:0007669"/>
    <property type="project" value="UniProtKB-SubCell"/>
</dbReference>
<evidence type="ECO:0000313" key="13">
    <source>
        <dbReference type="EMBL" id="KAF2490563.1"/>
    </source>
</evidence>
<evidence type="ECO:0000256" key="9">
    <source>
        <dbReference type="SAM" id="MobiDB-lite"/>
    </source>
</evidence>
<keyword evidence="4" id="KW-0964">Secreted</keyword>
<feature type="region of interest" description="Disordered" evidence="9">
    <location>
        <begin position="217"/>
        <end position="242"/>
    </location>
</feature>
<keyword evidence="7" id="KW-1015">Disulfide bond</keyword>
<name>A0A6A6QG11_9PEZI</name>
<evidence type="ECO:0000256" key="7">
    <source>
        <dbReference type="ARBA" id="ARBA00023157"/>
    </source>
</evidence>
<organism evidence="13 14">
    <name type="scientific">Lophium mytilinum</name>
    <dbReference type="NCBI Taxonomy" id="390894"/>
    <lineage>
        <taxon>Eukaryota</taxon>
        <taxon>Fungi</taxon>
        <taxon>Dikarya</taxon>
        <taxon>Ascomycota</taxon>
        <taxon>Pezizomycotina</taxon>
        <taxon>Dothideomycetes</taxon>
        <taxon>Pleosporomycetidae</taxon>
        <taxon>Mytilinidiales</taxon>
        <taxon>Mytilinidiaceae</taxon>
        <taxon>Lophium</taxon>
    </lineage>
</organism>
<feature type="region of interest" description="Disordered" evidence="9">
    <location>
        <begin position="295"/>
        <end position="361"/>
    </location>
</feature>
<evidence type="ECO:0000256" key="5">
    <source>
        <dbReference type="ARBA" id="ARBA00022622"/>
    </source>
</evidence>
<feature type="domain" description="CFEM" evidence="12">
    <location>
        <begin position="52"/>
        <end position="101"/>
    </location>
</feature>
<keyword evidence="14" id="KW-1185">Reference proteome</keyword>
<comment type="subcellular location">
    <subcellularLocation>
        <location evidence="1">Membrane</location>
        <topology evidence="1">Lipid-anchor</topology>
        <topology evidence="1">GPI-anchor</topology>
    </subcellularLocation>
    <subcellularLocation>
        <location evidence="2">Secreted</location>
    </subcellularLocation>
</comment>